<feature type="compositionally biased region" description="Polar residues" evidence="5">
    <location>
        <begin position="9"/>
        <end position="27"/>
    </location>
</feature>
<reference evidence="7 8" key="1">
    <citation type="submission" date="2016-06" db="EMBL/GenBank/DDBJ databases">
        <title>Evolution of pathogenesis and genome organization in the Tremellales.</title>
        <authorList>
            <person name="Cuomo C."/>
            <person name="Litvintseva A."/>
            <person name="Heitman J."/>
            <person name="Chen Y."/>
            <person name="Sun S."/>
            <person name="Springer D."/>
            <person name="Dromer F."/>
            <person name="Young S."/>
            <person name="Zeng Q."/>
            <person name="Chapman S."/>
            <person name="Gujja S."/>
            <person name="Saif S."/>
            <person name="Birren B."/>
        </authorList>
    </citation>
    <scope>NUCLEOTIDE SEQUENCE [LARGE SCALE GENOMIC DNA]</scope>
    <source>
        <strain evidence="7 8">ATCC 28783</strain>
    </source>
</reference>
<feature type="region of interest" description="Disordered" evidence="5">
    <location>
        <begin position="619"/>
        <end position="649"/>
    </location>
</feature>
<dbReference type="AlphaFoldDB" id="A0A4Q1BDY8"/>
<feature type="compositionally biased region" description="Basic and acidic residues" evidence="5">
    <location>
        <begin position="173"/>
        <end position="185"/>
    </location>
</feature>
<dbReference type="GO" id="GO:0010792">
    <property type="term" value="P:DNA double-strand break processing involved in repair via single-strand annealing"/>
    <property type="evidence" value="ECO:0007669"/>
    <property type="project" value="TreeGrafter"/>
</dbReference>
<evidence type="ECO:0000313" key="8">
    <source>
        <dbReference type="Proteomes" id="UP000289152"/>
    </source>
</evidence>
<dbReference type="GO" id="GO:0003684">
    <property type="term" value="F:damaged DNA binding"/>
    <property type="evidence" value="ECO:0007669"/>
    <property type="project" value="TreeGrafter"/>
</dbReference>
<dbReference type="Pfam" id="PF08573">
    <property type="entry name" value="SAE2"/>
    <property type="match status" value="1"/>
</dbReference>
<accession>A0A4Q1BDY8</accession>
<proteinExistence type="predicted"/>
<dbReference type="Proteomes" id="UP000289152">
    <property type="component" value="Unassembled WGS sequence"/>
</dbReference>
<feature type="compositionally biased region" description="Basic and acidic residues" evidence="5">
    <location>
        <begin position="619"/>
        <end position="645"/>
    </location>
</feature>
<comment type="caution">
    <text evidence="7">The sequence shown here is derived from an EMBL/GenBank/DDBJ whole genome shotgun (WGS) entry which is preliminary data.</text>
</comment>
<comment type="subcellular location">
    <subcellularLocation>
        <location evidence="1">Nucleus</location>
    </subcellularLocation>
</comment>
<keyword evidence="2" id="KW-0227">DNA damage</keyword>
<keyword evidence="4" id="KW-0175">Coiled coil</keyword>
<dbReference type="VEuPathDB" id="FungiDB:TREMEDRAFT_23406"/>
<dbReference type="InterPro" id="IPR013882">
    <property type="entry name" value="Ctp1_C"/>
</dbReference>
<evidence type="ECO:0000259" key="6">
    <source>
        <dbReference type="Pfam" id="PF08573"/>
    </source>
</evidence>
<dbReference type="PANTHER" id="PTHR15107:SF0">
    <property type="entry name" value="DNA ENDONUCLEASE ACTIVATOR CTP1 C-TERMINAL DOMAIN-CONTAINING PROTEIN"/>
    <property type="match status" value="1"/>
</dbReference>
<evidence type="ECO:0000256" key="2">
    <source>
        <dbReference type="ARBA" id="ARBA00022763"/>
    </source>
</evidence>
<protein>
    <recommendedName>
        <fullName evidence="6">DNA endonuclease activator Ctp1 C-terminal domain-containing protein</fullName>
    </recommendedName>
</protein>
<gene>
    <name evidence="7" type="ORF">M231_06196</name>
</gene>
<keyword evidence="3" id="KW-0539">Nucleus</keyword>
<keyword evidence="8" id="KW-1185">Reference proteome</keyword>
<name>A0A4Q1BDY8_TREME</name>
<evidence type="ECO:0000256" key="1">
    <source>
        <dbReference type="ARBA" id="ARBA00004123"/>
    </source>
</evidence>
<organism evidence="7 8">
    <name type="scientific">Tremella mesenterica</name>
    <name type="common">Jelly fungus</name>
    <dbReference type="NCBI Taxonomy" id="5217"/>
    <lineage>
        <taxon>Eukaryota</taxon>
        <taxon>Fungi</taxon>
        <taxon>Dikarya</taxon>
        <taxon>Basidiomycota</taxon>
        <taxon>Agaricomycotina</taxon>
        <taxon>Tremellomycetes</taxon>
        <taxon>Tremellales</taxon>
        <taxon>Tremellaceae</taxon>
        <taxon>Tremella</taxon>
    </lineage>
</organism>
<sequence>MESDVPQRLSVTRSLGEQTLKRSSTFDFRSPTPYYSHAQGPSADPLRPASPSLDSLDAQGKLHRRIWLLESLNSRLTNDIETLKKSHEDDLNAERAVAAGLRDRIGRLEERVRSARKSMEEGRKREEELMRDMEGTEKFYQGEVERLMKAWMSEKEALATERLKTKEWSEKLERTDQENFEKEKSGPVSRYKKQRSPLGEVSQNTQSESYLSNSNPSSWPSNTSRLNISSGELPLSPMGEKEGIQPTSQQFQDLQDQYDKLQKDFGNLAQKHEEDLKHWKEWKRVEKEKVARKRAKKAQRDSGGPFRYSIDSIKTPFDTENDSHISLEGKHTDPQHMSTAIVENMTTRHADELSKSDTIPKSIDIMPLTKAVVKKDMVERSFESTTEGDNHSTEKSVILPELEKLDKPPYIDIPPHKYKYHAPLSEVHPIKSEAHVQTGAVSGSSKKPIHTNAETFTAKTTPLATRFKEMAELTPEERIAQRRLLSRLPTSERRELYAGYKGHGRYLPPEEITKRVQDEYEIDREKNDGVGYQYHEVKRRKVDRRQMHGGDCECCKDYYHAIGPIPRYNTGPIWKSPSPSPSPPSSLHTSRQKPLLTTDDHLNEIHPDLLKEEFVGMETSKKEKNQKEREIQEHQNKISRHREVWIRPPTPPGYWNIGFPTTQDVQEQNKKADEMVREKEAKLRAEVG</sequence>
<dbReference type="STRING" id="5217.A0A4Q1BDY8"/>
<dbReference type="GO" id="GO:0005634">
    <property type="term" value="C:nucleus"/>
    <property type="evidence" value="ECO:0007669"/>
    <property type="project" value="UniProtKB-SubCell"/>
</dbReference>
<feature type="region of interest" description="Disordered" evidence="5">
    <location>
        <begin position="1"/>
        <end position="55"/>
    </location>
</feature>
<evidence type="ECO:0000256" key="5">
    <source>
        <dbReference type="SAM" id="MobiDB-lite"/>
    </source>
</evidence>
<evidence type="ECO:0000313" key="7">
    <source>
        <dbReference type="EMBL" id="RXK36537.1"/>
    </source>
</evidence>
<feature type="domain" description="DNA endonuclease activator Ctp1 C-terminal" evidence="6">
    <location>
        <begin position="533"/>
        <end position="663"/>
    </location>
</feature>
<dbReference type="InterPro" id="IPR033316">
    <property type="entry name" value="RBBP8-like"/>
</dbReference>
<feature type="region of interest" description="Disordered" evidence="5">
    <location>
        <begin position="293"/>
        <end position="319"/>
    </location>
</feature>
<feature type="region of interest" description="Disordered" evidence="5">
    <location>
        <begin position="173"/>
        <end position="252"/>
    </location>
</feature>
<feature type="compositionally biased region" description="Low complexity" evidence="5">
    <location>
        <begin position="207"/>
        <end position="224"/>
    </location>
</feature>
<dbReference type="EMBL" id="SDIL01000094">
    <property type="protein sequence ID" value="RXK36537.1"/>
    <property type="molecule type" value="Genomic_DNA"/>
</dbReference>
<feature type="region of interest" description="Disordered" evidence="5">
    <location>
        <begin position="571"/>
        <end position="592"/>
    </location>
</feature>
<feature type="coiled-coil region" evidence="4">
    <location>
        <begin position="91"/>
        <end position="125"/>
    </location>
</feature>
<evidence type="ECO:0000256" key="3">
    <source>
        <dbReference type="ARBA" id="ARBA00023242"/>
    </source>
</evidence>
<dbReference type="PANTHER" id="PTHR15107">
    <property type="entry name" value="RETINOBLASTOMA BINDING PROTEIN 8"/>
    <property type="match status" value="1"/>
</dbReference>
<dbReference type="InParanoid" id="A0A4Q1BDY8"/>
<evidence type="ECO:0000256" key="4">
    <source>
        <dbReference type="SAM" id="Coils"/>
    </source>
</evidence>
<dbReference type="OrthoDB" id="5801062at2759"/>